<feature type="transmembrane region" description="Helical" evidence="5">
    <location>
        <begin position="446"/>
        <end position="470"/>
    </location>
</feature>
<feature type="transmembrane region" description="Helical" evidence="5">
    <location>
        <begin position="206"/>
        <end position="225"/>
    </location>
</feature>
<feature type="transmembrane region" description="Helical" evidence="5">
    <location>
        <begin position="417"/>
        <end position="434"/>
    </location>
</feature>
<dbReference type="PROSITE" id="PS50850">
    <property type="entry name" value="MFS"/>
    <property type="match status" value="1"/>
</dbReference>
<feature type="transmembrane region" description="Helical" evidence="5">
    <location>
        <begin position="177"/>
        <end position="200"/>
    </location>
</feature>
<keyword evidence="4 5" id="KW-0472">Membrane</keyword>
<name>A0A317W4X1_9EURO</name>
<dbReference type="AlphaFoldDB" id="A0A317W4X1"/>
<evidence type="ECO:0000256" key="1">
    <source>
        <dbReference type="ARBA" id="ARBA00004141"/>
    </source>
</evidence>
<evidence type="ECO:0000313" key="8">
    <source>
        <dbReference type="Proteomes" id="UP000246702"/>
    </source>
</evidence>
<evidence type="ECO:0000313" key="7">
    <source>
        <dbReference type="EMBL" id="PWY81614.1"/>
    </source>
</evidence>
<evidence type="ECO:0000259" key="6">
    <source>
        <dbReference type="PROSITE" id="PS50850"/>
    </source>
</evidence>
<dbReference type="GO" id="GO:0005886">
    <property type="term" value="C:plasma membrane"/>
    <property type="evidence" value="ECO:0007669"/>
    <property type="project" value="TreeGrafter"/>
</dbReference>
<reference evidence="7 8" key="1">
    <citation type="submission" date="2016-12" db="EMBL/GenBank/DDBJ databases">
        <title>The genomes of Aspergillus section Nigri reveals drivers in fungal speciation.</title>
        <authorList>
            <consortium name="DOE Joint Genome Institute"/>
            <person name="Vesth T.C."/>
            <person name="Nybo J."/>
            <person name="Theobald S."/>
            <person name="Brandl J."/>
            <person name="Frisvad J.C."/>
            <person name="Nielsen K.F."/>
            <person name="Lyhne E.K."/>
            <person name="Kogle M.E."/>
            <person name="Kuo A."/>
            <person name="Riley R."/>
            <person name="Clum A."/>
            <person name="Nolan M."/>
            <person name="Lipzen A."/>
            <person name="Salamov A."/>
            <person name="Henrissat B."/>
            <person name="Wiebenga A."/>
            <person name="De Vries R.P."/>
            <person name="Grigoriev I.V."/>
            <person name="Mortensen U.H."/>
            <person name="Andersen M.R."/>
            <person name="Baker S.E."/>
        </authorList>
    </citation>
    <scope>NUCLEOTIDE SEQUENCE [LARGE SCALE GENOMIC DNA]</scope>
    <source>
        <strain evidence="7 8">CBS 115572</strain>
    </source>
</reference>
<dbReference type="InterPro" id="IPR020846">
    <property type="entry name" value="MFS_dom"/>
</dbReference>
<dbReference type="RefSeq" id="XP_025465682.1">
    <property type="nucleotide sequence ID" value="XM_025616391.1"/>
</dbReference>
<gene>
    <name evidence="7" type="ORF">BO94DRAFT_601558</name>
</gene>
<feature type="transmembrane region" description="Helical" evidence="5">
    <location>
        <begin position="313"/>
        <end position="335"/>
    </location>
</feature>
<sequence length="482" mass="53500">MLEECTPPSPAVLTSEHRKFLFQRHGTLDLEPVPDPSEADPYNWPRWKKTLNLSLVAFHAMMATFTAASIQCSFDVIAEDLGVSIQRSSYLASLFIAIIGCAPVFWCPLSNRYGRRPIFLLSLVCSLVGNVGCAKSPTYATMALCRAITAFFISPAIALGSAVVAETFFRKDRARCMGVWTLMVTMGVPIAPFIFGFVALRVGCRWIYWILAMTNAVQLILYLCFGSETLYMRNNTHISQDPPHKNQFFTLQPINPTPLTIHDFIKPFTLATRPCIMIPTAAYSMIFLFGSVFPTIEIPQTFPQKYGFNTQQVGLQFIALIIGSVIGEQVGGYASDQWMWLRESKTHKPLPPEHRLWLAYLGHALTCCGVVVFLVRLGHSPTWNVTPLVGAAVAAAGNQIVTTVNVTYAVDCYRMDAAGIGVFVTFVRQLWGFIGPFWFPQMLSSVGYYGSVGIAVGLIVGVSVIPTILLQWRGHTWREVLD</sequence>
<proteinExistence type="predicted"/>
<dbReference type="PANTHER" id="PTHR23502">
    <property type="entry name" value="MAJOR FACILITATOR SUPERFAMILY"/>
    <property type="match status" value="1"/>
</dbReference>
<organism evidence="7 8">
    <name type="scientific">Aspergillus sclerotioniger CBS 115572</name>
    <dbReference type="NCBI Taxonomy" id="1450535"/>
    <lineage>
        <taxon>Eukaryota</taxon>
        <taxon>Fungi</taxon>
        <taxon>Dikarya</taxon>
        <taxon>Ascomycota</taxon>
        <taxon>Pezizomycotina</taxon>
        <taxon>Eurotiomycetes</taxon>
        <taxon>Eurotiomycetidae</taxon>
        <taxon>Eurotiales</taxon>
        <taxon>Aspergillaceae</taxon>
        <taxon>Aspergillus</taxon>
        <taxon>Aspergillus subgen. Circumdati</taxon>
    </lineage>
</organism>
<dbReference type="InterPro" id="IPR036259">
    <property type="entry name" value="MFS_trans_sf"/>
</dbReference>
<feature type="transmembrane region" description="Helical" evidence="5">
    <location>
        <begin position="51"/>
        <end position="70"/>
    </location>
</feature>
<feature type="transmembrane region" description="Helical" evidence="5">
    <location>
        <begin position="143"/>
        <end position="165"/>
    </location>
</feature>
<feature type="transmembrane region" description="Helical" evidence="5">
    <location>
        <begin position="90"/>
        <end position="109"/>
    </location>
</feature>
<keyword evidence="3 5" id="KW-1133">Transmembrane helix</keyword>
<protein>
    <submittedName>
        <fullName evidence="7">MFS general substrate transporter</fullName>
    </submittedName>
</protein>
<feature type="transmembrane region" description="Helical" evidence="5">
    <location>
        <begin position="388"/>
        <end position="410"/>
    </location>
</feature>
<feature type="transmembrane region" description="Helical" evidence="5">
    <location>
        <begin position="356"/>
        <end position="376"/>
    </location>
</feature>
<dbReference type="PANTHER" id="PTHR23502:SF2">
    <property type="entry name" value="TRANSPORTER, PUTATIVE (AFU_ORTHOLOGUE AFUA_2G08910)-RELATED"/>
    <property type="match status" value="1"/>
</dbReference>
<dbReference type="FunFam" id="1.20.1250.20:FF:000318">
    <property type="entry name" value="MFS multidrug transporter, putative"/>
    <property type="match status" value="1"/>
</dbReference>
<keyword evidence="8" id="KW-1185">Reference proteome</keyword>
<keyword evidence="2 5" id="KW-0812">Transmembrane</keyword>
<feature type="transmembrane region" description="Helical" evidence="5">
    <location>
        <begin position="275"/>
        <end position="293"/>
    </location>
</feature>
<dbReference type="EMBL" id="MSFK01000020">
    <property type="protein sequence ID" value="PWY81614.1"/>
    <property type="molecule type" value="Genomic_DNA"/>
</dbReference>
<evidence type="ECO:0000256" key="3">
    <source>
        <dbReference type="ARBA" id="ARBA00022989"/>
    </source>
</evidence>
<dbReference type="GeneID" id="37118534"/>
<dbReference type="STRING" id="1450535.A0A317W4X1"/>
<feature type="domain" description="Major facilitator superfamily (MFS) profile" evidence="6">
    <location>
        <begin position="52"/>
        <end position="475"/>
    </location>
</feature>
<evidence type="ECO:0000256" key="2">
    <source>
        <dbReference type="ARBA" id="ARBA00022692"/>
    </source>
</evidence>
<dbReference type="GO" id="GO:0022857">
    <property type="term" value="F:transmembrane transporter activity"/>
    <property type="evidence" value="ECO:0007669"/>
    <property type="project" value="InterPro"/>
</dbReference>
<accession>A0A317W4X1</accession>
<dbReference type="OrthoDB" id="2533084at2759"/>
<dbReference type="Pfam" id="PF07690">
    <property type="entry name" value="MFS_1"/>
    <property type="match status" value="1"/>
</dbReference>
<feature type="transmembrane region" description="Helical" evidence="5">
    <location>
        <begin position="118"/>
        <end position="137"/>
    </location>
</feature>
<dbReference type="Proteomes" id="UP000246702">
    <property type="component" value="Unassembled WGS sequence"/>
</dbReference>
<dbReference type="Gene3D" id="1.20.1250.20">
    <property type="entry name" value="MFS general substrate transporter like domains"/>
    <property type="match status" value="1"/>
</dbReference>
<dbReference type="InterPro" id="IPR011701">
    <property type="entry name" value="MFS"/>
</dbReference>
<comment type="caution">
    <text evidence="7">The sequence shown here is derived from an EMBL/GenBank/DDBJ whole genome shotgun (WGS) entry which is preliminary data.</text>
</comment>
<evidence type="ECO:0000256" key="5">
    <source>
        <dbReference type="SAM" id="Phobius"/>
    </source>
</evidence>
<evidence type="ECO:0000256" key="4">
    <source>
        <dbReference type="ARBA" id="ARBA00023136"/>
    </source>
</evidence>
<dbReference type="SUPFAM" id="SSF103473">
    <property type="entry name" value="MFS general substrate transporter"/>
    <property type="match status" value="1"/>
</dbReference>
<comment type="subcellular location">
    <subcellularLocation>
        <location evidence="1">Membrane</location>
        <topology evidence="1">Multi-pass membrane protein</topology>
    </subcellularLocation>
</comment>